<dbReference type="InterPro" id="IPR050351">
    <property type="entry name" value="BphY/WalK/GraS-like"/>
</dbReference>
<dbReference type="SMART" id="SM00388">
    <property type="entry name" value="HisKA"/>
    <property type="match status" value="1"/>
</dbReference>
<comment type="catalytic activity">
    <reaction evidence="1">
        <text>ATP + protein L-histidine = ADP + protein N-phospho-L-histidine.</text>
        <dbReference type="EC" id="2.7.13.3"/>
    </reaction>
</comment>
<dbReference type="EC" id="2.7.13.3" evidence="3"/>
<dbReference type="PANTHER" id="PTHR42878">
    <property type="entry name" value="TWO-COMPONENT HISTIDINE KINASE"/>
    <property type="match status" value="1"/>
</dbReference>
<feature type="domain" description="Histidine kinase" evidence="7">
    <location>
        <begin position="157"/>
        <end position="367"/>
    </location>
</feature>
<evidence type="ECO:0000313" key="8">
    <source>
        <dbReference type="EMBL" id="MBC5763358.1"/>
    </source>
</evidence>
<dbReference type="GO" id="GO:0000155">
    <property type="term" value="F:phosphorelay sensor kinase activity"/>
    <property type="evidence" value="ECO:0007669"/>
    <property type="project" value="InterPro"/>
</dbReference>
<comment type="subcellular location">
    <subcellularLocation>
        <location evidence="2">Cell inner membrane</location>
        <topology evidence="2">Multi-pass membrane protein</topology>
    </subcellularLocation>
</comment>
<dbReference type="SUPFAM" id="SSF55874">
    <property type="entry name" value="ATPase domain of HSP90 chaperone/DNA topoisomerase II/histidine kinase"/>
    <property type="match status" value="1"/>
</dbReference>
<reference evidence="8" key="1">
    <citation type="submission" date="2020-08" db="EMBL/GenBank/DDBJ databases">
        <title>Ramlibacter sp. GTP1 16S ribosomal RNA gene genome sequencing and assembly.</title>
        <authorList>
            <person name="Kang M."/>
        </authorList>
    </citation>
    <scope>NUCLEOTIDE SEQUENCE</scope>
    <source>
        <strain evidence="8">GTP1</strain>
    </source>
</reference>
<dbReference type="Proteomes" id="UP000596827">
    <property type="component" value="Unassembled WGS sequence"/>
</dbReference>
<dbReference type="SUPFAM" id="SSF47384">
    <property type="entry name" value="Homodimeric domain of signal transducing histidine kinase"/>
    <property type="match status" value="1"/>
</dbReference>
<keyword evidence="5" id="KW-0808">Transferase</keyword>
<dbReference type="PRINTS" id="PR00344">
    <property type="entry name" value="BCTRLSENSOR"/>
</dbReference>
<dbReference type="PANTHER" id="PTHR42878:SF15">
    <property type="entry name" value="BACTERIOPHYTOCHROME"/>
    <property type="match status" value="1"/>
</dbReference>
<dbReference type="InterPro" id="IPR003594">
    <property type="entry name" value="HATPase_dom"/>
</dbReference>
<name>A0A923S173_9BURK</name>
<dbReference type="InterPro" id="IPR013656">
    <property type="entry name" value="PAS_4"/>
</dbReference>
<evidence type="ECO:0000256" key="1">
    <source>
        <dbReference type="ARBA" id="ARBA00000085"/>
    </source>
</evidence>
<dbReference type="Gene3D" id="3.30.565.10">
    <property type="entry name" value="Histidine kinase-like ATPase, C-terminal domain"/>
    <property type="match status" value="1"/>
</dbReference>
<keyword evidence="4" id="KW-0597">Phosphoprotein</keyword>
<dbReference type="Gene3D" id="1.10.287.130">
    <property type="match status" value="1"/>
</dbReference>
<dbReference type="GO" id="GO:0005886">
    <property type="term" value="C:plasma membrane"/>
    <property type="evidence" value="ECO:0007669"/>
    <property type="project" value="UniProtKB-SubCell"/>
</dbReference>
<dbReference type="InterPro" id="IPR005467">
    <property type="entry name" value="His_kinase_dom"/>
</dbReference>
<dbReference type="InterPro" id="IPR003661">
    <property type="entry name" value="HisK_dim/P_dom"/>
</dbReference>
<dbReference type="Pfam" id="PF08448">
    <property type="entry name" value="PAS_4"/>
    <property type="match status" value="1"/>
</dbReference>
<evidence type="ECO:0000259" key="7">
    <source>
        <dbReference type="PROSITE" id="PS50109"/>
    </source>
</evidence>
<dbReference type="AlphaFoldDB" id="A0A923S173"/>
<protein>
    <recommendedName>
        <fullName evidence="3">histidine kinase</fullName>
        <ecNumber evidence="3">2.7.13.3</ecNumber>
    </recommendedName>
</protein>
<evidence type="ECO:0000313" key="9">
    <source>
        <dbReference type="Proteomes" id="UP000596827"/>
    </source>
</evidence>
<evidence type="ECO:0000256" key="6">
    <source>
        <dbReference type="ARBA" id="ARBA00022777"/>
    </source>
</evidence>
<dbReference type="InterPro" id="IPR036890">
    <property type="entry name" value="HATPase_C_sf"/>
</dbReference>
<dbReference type="GO" id="GO:0030295">
    <property type="term" value="F:protein kinase activator activity"/>
    <property type="evidence" value="ECO:0007669"/>
    <property type="project" value="TreeGrafter"/>
</dbReference>
<dbReference type="Pfam" id="PF00512">
    <property type="entry name" value="HisKA"/>
    <property type="match status" value="1"/>
</dbReference>
<dbReference type="Gene3D" id="3.30.450.20">
    <property type="entry name" value="PAS domain"/>
    <property type="match status" value="1"/>
</dbReference>
<dbReference type="FunFam" id="3.30.565.10:FF:000006">
    <property type="entry name" value="Sensor histidine kinase WalK"/>
    <property type="match status" value="1"/>
</dbReference>
<dbReference type="GO" id="GO:0000156">
    <property type="term" value="F:phosphorelay response regulator activity"/>
    <property type="evidence" value="ECO:0007669"/>
    <property type="project" value="TreeGrafter"/>
</dbReference>
<accession>A0A923S173</accession>
<dbReference type="Pfam" id="PF02518">
    <property type="entry name" value="HATPase_c"/>
    <property type="match status" value="1"/>
</dbReference>
<dbReference type="EMBL" id="JACORU010000001">
    <property type="protein sequence ID" value="MBC5763358.1"/>
    <property type="molecule type" value="Genomic_DNA"/>
</dbReference>
<dbReference type="GO" id="GO:0007234">
    <property type="term" value="P:osmosensory signaling via phosphorelay pathway"/>
    <property type="evidence" value="ECO:0007669"/>
    <property type="project" value="TreeGrafter"/>
</dbReference>
<dbReference type="InterPro" id="IPR036097">
    <property type="entry name" value="HisK_dim/P_sf"/>
</dbReference>
<dbReference type="SMART" id="SM00387">
    <property type="entry name" value="HATPase_c"/>
    <property type="match status" value="1"/>
</dbReference>
<comment type="caution">
    <text evidence="8">The sequence shown here is derived from an EMBL/GenBank/DDBJ whole genome shotgun (WGS) entry which is preliminary data.</text>
</comment>
<evidence type="ECO:0000256" key="5">
    <source>
        <dbReference type="ARBA" id="ARBA00022679"/>
    </source>
</evidence>
<dbReference type="SUPFAM" id="SSF55785">
    <property type="entry name" value="PYP-like sensor domain (PAS domain)"/>
    <property type="match status" value="2"/>
</dbReference>
<evidence type="ECO:0000256" key="2">
    <source>
        <dbReference type="ARBA" id="ARBA00004429"/>
    </source>
</evidence>
<proteinExistence type="predicted"/>
<gene>
    <name evidence="8" type="ORF">H8R02_02765</name>
</gene>
<sequence>MPSRAYAVLDTVLDTMQEGVVAVDPQGAVLMHNRAASRMFQLAGEVPAAAEWPARFGLYVREGEQLCVPQDTPFARALRGEAGHMVLLVRNPLAPAGRLLRCDYRPLENTTRDTSGGLVVFNDITELERAQSHVTGLEAAQRALRDTNQELEAFSYSVSHDLRAPLGAIGGFSAALADRLGDVADEKSRHYLARIRASVDRMEQLIEGLLGLSRLTRVALDIVDVDLSALAREVVEGLQDQAPARQVDVVIEEGLVAHCDLRLMRVLLGNLLGNAWKFTSRNETSRIELGRDDAQGAFFVRDNGVGFDMAHAGKLFSAFQRLHIEAEFPGTGIGLATVRRIVARHGGRVWAESQPGNGTTVWFTLSD</sequence>
<evidence type="ECO:0000256" key="3">
    <source>
        <dbReference type="ARBA" id="ARBA00012438"/>
    </source>
</evidence>
<dbReference type="InterPro" id="IPR035965">
    <property type="entry name" value="PAS-like_dom_sf"/>
</dbReference>
<dbReference type="PROSITE" id="PS50109">
    <property type="entry name" value="HIS_KIN"/>
    <property type="match status" value="1"/>
</dbReference>
<dbReference type="CDD" id="cd00082">
    <property type="entry name" value="HisKA"/>
    <property type="match status" value="1"/>
</dbReference>
<dbReference type="RefSeq" id="WP_187079812.1">
    <property type="nucleotide sequence ID" value="NZ_JACORU010000001.1"/>
</dbReference>
<evidence type="ECO:0000256" key="4">
    <source>
        <dbReference type="ARBA" id="ARBA00022553"/>
    </source>
</evidence>
<dbReference type="InterPro" id="IPR004358">
    <property type="entry name" value="Sig_transdc_His_kin-like_C"/>
</dbReference>
<organism evidence="8 9">
    <name type="scientific">Ramlibacter albus</name>
    <dbReference type="NCBI Taxonomy" id="2079448"/>
    <lineage>
        <taxon>Bacteria</taxon>
        <taxon>Pseudomonadati</taxon>
        <taxon>Pseudomonadota</taxon>
        <taxon>Betaproteobacteria</taxon>
        <taxon>Burkholderiales</taxon>
        <taxon>Comamonadaceae</taxon>
        <taxon>Ramlibacter</taxon>
    </lineage>
</organism>
<keyword evidence="6" id="KW-0418">Kinase</keyword>
<keyword evidence="9" id="KW-1185">Reference proteome</keyword>